<comment type="function">
    <text evidence="1">Transcription factor involved in RNA polymerase II transcription regulation. May function in both SPT15/TBP post-recruitment and recruitment steps of transcription.</text>
</comment>
<evidence type="ECO:0000256" key="4">
    <source>
        <dbReference type="SAM" id="MobiDB-lite"/>
    </source>
</evidence>
<evidence type="ECO:0000256" key="3">
    <source>
        <dbReference type="PROSITE-ProRule" id="PRU00649"/>
    </source>
</evidence>
<dbReference type="InterPro" id="IPR035441">
    <property type="entry name" value="TFIIS/LEDGF_dom_sf"/>
</dbReference>
<dbReference type="Proteomes" id="UP000092666">
    <property type="component" value="Unassembled WGS sequence"/>
</dbReference>
<name>A0A1B9GP90_9TREE</name>
<evidence type="ECO:0000256" key="1">
    <source>
        <dbReference type="ARBA" id="ARBA00037349"/>
    </source>
</evidence>
<accession>A0A1B9GP90</accession>
<keyword evidence="7" id="KW-1185">Reference proteome</keyword>
<organism evidence="6 7">
    <name type="scientific">Kwoniella heveanensis BCC8398</name>
    <dbReference type="NCBI Taxonomy" id="1296120"/>
    <lineage>
        <taxon>Eukaryota</taxon>
        <taxon>Fungi</taxon>
        <taxon>Dikarya</taxon>
        <taxon>Basidiomycota</taxon>
        <taxon>Agaricomycotina</taxon>
        <taxon>Tremellomycetes</taxon>
        <taxon>Tremellales</taxon>
        <taxon>Cryptococcaceae</taxon>
        <taxon>Kwoniella</taxon>
    </lineage>
</organism>
<feature type="compositionally biased region" description="Acidic residues" evidence="4">
    <location>
        <begin position="113"/>
        <end position="132"/>
    </location>
</feature>
<proteinExistence type="inferred from homology"/>
<feature type="compositionally biased region" description="Acidic residues" evidence="4">
    <location>
        <begin position="69"/>
        <end position="83"/>
    </location>
</feature>
<dbReference type="InterPro" id="IPR017923">
    <property type="entry name" value="TFIIS_N"/>
</dbReference>
<dbReference type="GO" id="GO:0016973">
    <property type="term" value="P:poly(A)+ mRNA export from nucleus"/>
    <property type="evidence" value="ECO:0007669"/>
    <property type="project" value="TreeGrafter"/>
</dbReference>
<feature type="compositionally biased region" description="Basic and acidic residues" evidence="4">
    <location>
        <begin position="358"/>
        <end position="370"/>
    </location>
</feature>
<dbReference type="PANTHER" id="PTHR46010:SF1">
    <property type="entry name" value="PROTEIN IWS1 HOMOLOG"/>
    <property type="match status" value="1"/>
</dbReference>
<keyword evidence="3" id="KW-0539">Nucleus</keyword>
<feature type="compositionally biased region" description="Acidic residues" evidence="4">
    <location>
        <begin position="159"/>
        <end position="171"/>
    </location>
</feature>
<dbReference type="AlphaFoldDB" id="A0A1B9GP90"/>
<dbReference type="InterPro" id="IPR051037">
    <property type="entry name" value="RNAPII_TF_IWS1"/>
</dbReference>
<evidence type="ECO:0000313" key="6">
    <source>
        <dbReference type="EMBL" id="OCF32890.1"/>
    </source>
</evidence>
<evidence type="ECO:0000256" key="2">
    <source>
        <dbReference type="ARBA" id="ARBA00037992"/>
    </source>
</evidence>
<evidence type="ECO:0000259" key="5">
    <source>
        <dbReference type="PROSITE" id="PS51319"/>
    </source>
</evidence>
<dbReference type="EMBL" id="KV700128">
    <property type="protein sequence ID" value="OCF32890.1"/>
    <property type="molecule type" value="Genomic_DNA"/>
</dbReference>
<comment type="subcellular location">
    <subcellularLocation>
        <location evidence="3">Nucleus</location>
    </subcellularLocation>
</comment>
<dbReference type="PROSITE" id="PS51319">
    <property type="entry name" value="TFIIS_N"/>
    <property type="match status" value="1"/>
</dbReference>
<dbReference type="OrthoDB" id="21124at2759"/>
<feature type="region of interest" description="Disordered" evidence="4">
    <location>
        <begin position="1"/>
        <end position="176"/>
    </location>
</feature>
<evidence type="ECO:0000313" key="7">
    <source>
        <dbReference type="Proteomes" id="UP000092666"/>
    </source>
</evidence>
<feature type="region of interest" description="Disordered" evidence="4">
    <location>
        <begin position="354"/>
        <end position="406"/>
    </location>
</feature>
<dbReference type="Pfam" id="PF08711">
    <property type="entry name" value="Med26"/>
    <property type="match status" value="1"/>
</dbReference>
<sequence length="474" mass="52577">MSASPPGEGLQPSQDEDIIVPAPGISNADAAEDVNDNEVPPKRLPFPPRSVAAPVSEIGTDGTLQPAGNDDDVDRDDDGDDDNDKAGDEQYVPATATTSAKIPKFKKNKKGSDDEDNDDDDEEEEEDDDDEEERRRRRKKKKRLEGARKRRERAGAGEGGDDVDVDEDEEAAPVYDEATQRRMALEERIDNIGKKAKVTRRKKKGDDDVDIVDSYHDDVCARLRDRMIAAADRDEAANRAKLPGTAKLAMLDEVMGVLRNTTLWQSIVDNGVLEAVKRWLEPLPDRSLPSVGIQKSIFEVLPKMDLDTTTLKECRLGPIVLFYTKTKRVTPAINRQADALVQAWSRPIIKRPANFRSRHIETQDEAESRPRSGAGSGAGAGMDEVGDSQDYSQSQGGSQAPRRNKRFDVRTALAENAGRKGARLQIVKDIQYTVAPESRTQHLAEEIQHVSRIQMDNKKFNKFARQMKGGRGGR</sequence>
<dbReference type="Gene3D" id="1.20.930.10">
    <property type="entry name" value="Conserved domain common to transcription factors TFIIS, elongin A, CRSP70"/>
    <property type="match status" value="1"/>
</dbReference>
<feature type="compositionally biased region" description="Basic residues" evidence="4">
    <location>
        <begin position="135"/>
        <end position="152"/>
    </location>
</feature>
<comment type="similarity">
    <text evidence="2">Belongs to the IWS1 family.</text>
</comment>
<gene>
    <name evidence="6" type="ORF">I316_05527</name>
</gene>
<reference evidence="7" key="2">
    <citation type="submission" date="2013-12" db="EMBL/GenBank/DDBJ databases">
        <title>Evolution of pathogenesis and genome organization in the Tremellales.</title>
        <authorList>
            <person name="Cuomo C."/>
            <person name="Litvintseva A."/>
            <person name="Heitman J."/>
            <person name="Chen Y."/>
            <person name="Sun S."/>
            <person name="Springer D."/>
            <person name="Dromer F."/>
            <person name="Young S."/>
            <person name="Zeng Q."/>
            <person name="Chapman S."/>
            <person name="Gujja S."/>
            <person name="Saif S."/>
            <person name="Birren B."/>
        </authorList>
    </citation>
    <scope>NUCLEOTIDE SEQUENCE [LARGE SCALE GENOMIC DNA]</scope>
    <source>
        <strain evidence="7">BCC8398</strain>
    </source>
</reference>
<protein>
    <submittedName>
        <fullName evidence="6">Transcription factor IWS1</fullName>
    </submittedName>
</protein>
<reference evidence="6 7" key="1">
    <citation type="submission" date="2013-07" db="EMBL/GenBank/DDBJ databases">
        <title>The Genome Sequence of Cryptococcus heveanensis BCC8398.</title>
        <authorList>
            <consortium name="The Broad Institute Genome Sequencing Platform"/>
            <person name="Cuomo C."/>
            <person name="Litvintseva A."/>
            <person name="Chen Y."/>
            <person name="Heitman J."/>
            <person name="Sun S."/>
            <person name="Springer D."/>
            <person name="Dromer F."/>
            <person name="Young S.K."/>
            <person name="Zeng Q."/>
            <person name="Gargeya S."/>
            <person name="Fitzgerald M."/>
            <person name="Abouelleil A."/>
            <person name="Alvarado L."/>
            <person name="Berlin A.M."/>
            <person name="Chapman S.B."/>
            <person name="Dewar J."/>
            <person name="Goldberg J."/>
            <person name="Griggs A."/>
            <person name="Gujja S."/>
            <person name="Hansen M."/>
            <person name="Howarth C."/>
            <person name="Imamovic A."/>
            <person name="Larimer J."/>
            <person name="McCowan C."/>
            <person name="Murphy C."/>
            <person name="Pearson M."/>
            <person name="Priest M."/>
            <person name="Roberts A."/>
            <person name="Saif S."/>
            <person name="Shea T."/>
            <person name="Sykes S."/>
            <person name="Wortman J."/>
            <person name="Nusbaum C."/>
            <person name="Birren B."/>
        </authorList>
    </citation>
    <scope>NUCLEOTIDE SEQUENCE [LARGE SCALE GENOMIC DNA]</scope>
    <source>
        <strain evidence="6 7">BCC8398</strain>
    </source>
</reference>
<dbReference type="PANTHER" id="PTHR46010">
    <property type="entry name" value="PROTEIN IWS1 HOMOLOG"/>
    <property type="match status" value="1"/>
</dbReference>
<feature type="compositionally biased region" description="Low complexity" evidence="4">
    <location>
        <begin position="388"/>
        <end position="399"/>
    </location>
</feature>
<feature type="domain" description="TFIIS N-terminal" evidence="5">
    <location>
        <begin position="274"/>
        <end position="351"/>
    </location>
</feature>
<dbReference type="STRING" id="1296120.A0A1B9GP90"/>
<dbReference type="GO" id="GO:0005634">
    <property type="term" value="C:nucleus"/>
    <property type="evidence" value="ECO:0007669"/>
    <property type="project" value="UniProtKB-SubCell"/>
</dbReference>